<accession>A0A831JX49</accession>
<comment type="caution">
    <text evidence="1">The sequence shown here is derived from an EMBL/GenBank/DDBJ whole genome shotgun (WGS) entry which is preliminary data.</text>
</comment>
<proteinExistence type="predicted"/>
<evidence type="ECO:0000313" key="1">
    <source>
        <dbReference type="EMBL" id="HDK37935.1"/>
    </source>
</evidence>
<gene>
    <name evidence="1" type="ORF">ENG92_02850</name>
</gene>
<dbReference type="EMBL" id="DRCV01000126">
    <property type="protein sequence ID" value="HDK37935.1"/>
    <property type="molecule type" value="Genomic_DNA"/>
</dbReference>
<dbReference type="AlphaFoldDB" id="A0A831JX49"/>
<reference evidence="1" key="1">
    <citation type="journal article" date="2020" name="mSystems">
        <title>Genome- and Community-Level Interaction Insights into Carbon Utilization and Element Cycling Functions of Hydrothermarchaeota in Hydrothermal Sediment.</title>
        <authorList>
            <person name="Zhou Z."/>
            <person name="Liu Y."/>
            <person name="Xu W."/>
            <person name="Pan J."/>
            <person name="Luo Z.H."/>
            <person name="Li M."/>
        </authorList>
    </citation>
    <scope>NUCLEOTIDE SEQUENCE [LARGE SCALE GENOMIC DNA]</scope>
    <source>
        <strain evidence="1">HyVt-26</strain>
    </source>
</reference>
<organism evidence="1">
    <name type="scientific">Thiolapillus brandeum</name>
    <dbReference type="NCBI Taxonomy" id="1076588"/>
    <lineage>
        <taxon>Bacteria</taxon>
        <taxon>Pseudomonadati</taxon>
        <taxon>Pseudomonadota</taxon>
        <taxon>Gammaproteobacteria</taxon>
        <taxon>Chromatiales</taxon>
        <taxon>Sedimenticolaceae</taxon>
        <taxon>Thiolapillus</taxon>
    </lineage>
</organism>
<sequence length="62" mass="6872">MTIIYMVNPARNGSTQSLSLTGGKIILALRETDMFLPKAALPRKLKIVIHPEQDRGKGDNDH</sequence>
<dbReference type="Proteomes" id="UP000885822">
    <property type="component" value="Unassembled WGS sequence"/>
</dbReference>
<protein>
    <submittedName>
        <fullName evidence="1">Uncharacterized protein</fullName>
    </submittedName>
</protein>
<name>A0A831JX49_9GAMM</name>